<dbReference type="GO" id="GO:0005737">
    <property type="term" value="C:cytoplasm"/>
    <property type="evidence" value="ECO:0007669"/>
    <property type="project" value="TreeGrafter"/>
</dbReference>
<reference evidence="2" key="1">
    <citation type="submission" date="2020-04" db="EMBL/GenBank/DDBJ databases">
        <authorList>
            <person name="Zhang T."/>
        </authorList>
    </citation>
    <scope>NUCLEOTIDE SEQUENCE</scope>
    <source>
        <strain evidence="2">HKST-UBA02</strain>
    </source>
</reference>
<organism evidence="2 3">
    <name type="scientific">Eiseniibacteriota bacterium</name>
    <dbReference type="NCBI Taxonomy" id="2212470"/>
    <lineage>
        <taxon>Bacteria</taxon>
        <taxon>Candidatus Eiseniibacteriota</taxon>
    </lineage>
</organism>
<dbReference type="GO" id="GO:0004029">
    <property type="term" value="F:aldehyde dehydrogenase (NAD+) activity"/>
    <property type="evidence" value="ECO:0007669"/>
    <property type="project" value="TreeGrafter"/>
</dbReference>
<dbReference type="AlphaFoldDB" id="A0A956SCP1"/>
<dbReference type="Gene3D" id="3.40.50.720">
    <property type="entry name" value="NAD(P)-binding Rossmann-like Domain"/>
    <property type="match status" value="2"/>
</dbReference>
<evidence type="ECO:0000313" key="3">
    <source>
        <dbReference type="Proteomes" id="UP000739538"/>
    </source>
</evidence>
<dbReference type="InterPro" id="IPR001509">
    <property type="entry name" value="Epimerase_deHydtase"/>
</dbReference>
<dbReference type="PANTHER" id="PTHR48079:SF6">
    <property type="entry name" value="NAD(P)-BINDING DOMAIN-CONTAINING PROTEIN-RELATED"/>
    <property type="match status" value="1"/>
</dbReference>
<dbReference type="Proteomes" id="UP000739538">
    <property type="component" value="Unassembled WGS sequence"/>
</dbReference>
<dbReference type="SUPFAM" id="SSF51735">
    <property type="entry name" value="NAD(P)-binding Rossmann-fold domains"/>
    <property type="match status" value="1"/>
</dbReference>
<name>A0A956SCP1_UNCEI</name>
<dbReference type="InterPro" id="IPR051783">
    <property type="entry name" value="NAD(P)-dependent_oxidoreduct"/>
</dbReference>
<protein>
    <submittedName>
        <fullName evidence="2">NAD(P)H-binding protein</fullName>
    </submittedName>
</protein>
<proteinExistence type="predicted"/>
<accession>A0A956SCP1</accession>
<comment type="caution">
    <text evidence="2">The sequence shown here is derived from an EMBL/GenBank/DDBJ whole genome shotgun (WGS) entry which is preliminary data.</text>
</comment>
<reference evidence="2" key="2">
    <citation type="journal article" date="2021" name="Microbiome">
        <title>Successional dynamics and alternative stable states in a saline activated sludge microbial community over 9 years.</title>
        <authorList>
            <person name="Wang Y."/>
            <person name="Ye J."/>
            <person name="Ju F."/>
            <person name="Liu L."/>
            <person name="Boyd J.A."/>
            <person name="Deng Y."/>
            <person name="Parks D.H."/>
            <person name="Jiang X."/>
            <person name="Yin X."/>
            <person name="Woodcroft B.J."/>
            <person name="Tyson G.W."/>
            <person name="Hugenholtz P."/>
            <person name="Polz M.F."/>
            <person name="Zhang T."/>
        </authorList>
    </citation>
    <scope>NUCLEOTIDE SEQUENCE</scope>
    <source>
        <strain evidence="2">HKST-UBA02</strain>
    </source>
</reference>
<evidence type="ECO:0000259" key="1">
    <source>
        <dbReference type="Pfam" id="PF01370"/>
    </source>
</evidence>
<dbReference type="Pfam" id="PF01370">
    <property type="entry name" value="Epimerase"/>
    <property type="match status" value="1"/>
</dbReference>
<sequence length="386" mass="41284">MSRPPDYDAPISGLRALVLGATGMIGAHTTRALLARNVSVRALVRPSSRAENLDGIEVERAEGDIERPESIHSALEGCHLLVHAAAPYPRGHFHADRQTAAAVRSVEGVLQAARSRLHPAVATTSEHGPGSSALLPPAQPTSLLQLRPLVQPSAPSTLLRIVYVSSLTTIGPAPLGREMRFGKPVAREIDQWSPKVDRSPYFRMKAAMEATVLTEAEAGLPVVVVNPSLCIDTLDVTPTTAQLLEGVRDGTLRFGLPGVVDAVATRDVAVGIARALAVGIPGERYILGGESLPTTELITRIAKAAGAPTPRGELPLALLEMVGWATEVWNLIARRPWPLLPLSSVRMLRHAQPLDTSRARQELGLPQTPLDLAIRDTFAWLDGRKG</sequence>
<evidence type="ECO:0000313" key="2">
    <source>
        <dbReference type="EMBL" id="MCA9755585.1"/>
    </source>
</evidence>
<dbReference type="PANTHER" id="PTHR48079">
    <property type="entry name" value="PROTEIN YEEZ"/>
    <property type="match status" value="1"/>
</dbReference>
<gene>
    <name evidence="2" type="ORF">KDA27_07270</name>
</gene>
<feature type="domain" description="NAD-dependent epimerase/dehydratase" evidence="1">
    <location>
        <begin position="16"/>
        <end position="234"/>
    </location>
</feature>
<dbReference type="EMBL" id="JAGQHS010000026">
    <property type="protein sequence ID" value="MCA9755585.1"/>
    <property type="molecule type" value="Genomic_DNA"/>
</dbReference>
<dbReference type="InterPro" id="IPR036291">
    <property type="entry name" value="NAD(P)-bd_dom_sf"/>
</dbReference>